<dbReference type="EMBL" id="GEBQ01005582">
    <property type="protein sequence ID" value="JAT34395.1"/>
    <property type="molecule type" value="Transcribed_RNA"/>
</dbReference>
<organism evidence="1">
    <name type="scientific">Graphocephala atropunctata</name>
    <dbReference type="NCBI Taxonomy" id="36148"/>
    <lineage>
        <taxon>Eukaryota</taxon>
        <taxon>Metazoa</taxon>
        <taxon>Ecdysozoa</taxon>
        <taxon>Arthropoda</taxon>
        <taxon>Hexapoda</taxon>
        <taxon>Insecta</taxon>
        <taxon>Pterygota</taxon>
        <taxon>Neoptera</taxon>
        <taxon>Paraneoptera</taxon>
        <taxon>Hemiptera</taxon>
        <taxon>Auchenorrhyncha</taxon>
        <taxon>Membracoidea</taxon>
        <taxon>Cicadellidae</taxon>
        <taxon>Cicadellinae</taxon>
        <taxon>Cicadellini</taxon>
        <taxon>Graphocephala</taxon>
    </lineage>
</organism>
<protein>
    <submittedName>
        <fullName evidence="1">Uncharacterized protein</fullName>
    </submittedName>
</protein>
<feature type="non-terminal residue" evidence="1">
    <location>
        <position position="1"/>
    </location>
</feature>
<dbReference type="EMBL" id="GEBQ01029253">
    <property type="protein sequence ID" value="JAT10724.1"/>
    <property type="molecule type" value="Transcribed_RNA"/>
</dbReference>
<gene>
    <name evidence="1" type="ORF">g.23993</name>
    <name evidence="2" type="ORF">g.23996</name>
</gene>
<dbReference type="Gene3D" id="3.30.420.10">
    <property type="entry name" value="Ribonuclease H-like superfamily/Ribonuclease H"/>
    <property type="match status" value="1"/>
</dbReference>
<dbReference type="PANTHER" id="PTHR31511">
    <property type="entry name" value="PROTEIN CBG23764"/>
    <property type="match status" value="1"/>
</dbReference>
<dbReference type="SUPFAM" id="SSF53098">
    <property type="entry name" value="Ribonuclease H-like"/>
    <property type="match status" value="1"/>
</dbReference>
<evidence type="ECO:0000313" key="2">
    <source>
        <dbReference type="EMBL" id="JAT34395.1"/>
    </source>
</evidence>
<name>A0A1B6KHT7_9HEMI</name>
<dbReference type="InterPro" id="IPR044925">
    <property type="entry name" value="His-Me_finger_sf"/>
</dbReference>
<dbReference type="InterPro" id="IPR012337">
    <property type="entry name" value="RNaseH-like_sf"/>
</dbReference>
<dbReference type="InterPro" id="IPR036397">
    <property type="entry name" value="RNaseH_sf"/>
</dbReference>
<dbReference type="SUPFAM" id="SSF54060">
    <property type="entry name" value="His-Me finger endonucleases"/>
    <property type="match status" value="1"/>
</dbReference>
<evidence type="ECO:0000313" key="1">
    <source>
        <dbReference type="EMBL" id="JAT10724.1"/>
    </source>
</evidence>
<dbReference type="PANTHER" id="PTHR31511:SF12">
    <property type="entry name" value="RHO TERMINATION FACTOR N-TERMINAL DOMAIN-CONTAINING PROTEIN"/>
    <property type="match status" value="1"/>
</dbReference>
<dbReference type="AlphaFoldDB" id="A0A1B6KHT7"/>
<sequence>KDECAMKGSGWSFVKVSKFEIRVNKYCTLGGGTSYIPTPLQYKDCGLVNIHNSNDENCFMYSVLAKFVTSGNPTNPCSFTSELIGKYNWKCVEFSVKVKDIYLFEKANNISINVFVLEKSSSSRKYKVYPLKVCETPLVDHRDLLLLATDNKKHYVYIPKFDRLVRPQITKHKEVLFICKRCFAHFDNQPNKLGLTGQQRLVEHERYCFKSKPLRLDLSPNLTMSFKREERSQRVRFAIYADFECALVPNTANDDDPNTHTHIPHSYCYLIKDAEDTAPPTIRQYSGPDAAKHFVKSLRTDVLRIGDTLYGNRQMIPRLTPDEEASFMAATLCHICGKKFSETDKKVRDHMHSTPYTFRGAAHALCNLRHHEQNNINCYFHNLQYGSHFIIPELAYDEHEISVIPSSEEKYISFTKYIPFREAPGRFLKLRFVDTLRFLPSSLSKLADALPQECFLEVKRQFPNGEQSRLLTRKGVFPYEYISSVDKLKETQLPPKVSFYNKMTLSEISDIDYPLQLGICRRTLTYTFSLMYCC</sequence>
<proteinExistence type="predicted"/>
<dbReference type="GO" id="GO:0003676">
    <property type="term" value="F:nucleic acid binding"/>
    <property type="evidence" value="ECO:0007669"/>
    <property type="project" value="InterPro"/>
</dbReference>
<reference evidence="1" key="1">
    <citation type="submission" date="2015-11" db="EMBL/GenBank/DDBJ databases">
        <title>De novo transcriptome assembly of four potential Pierce s Disease insect vectors from Arizona vineyards.</title>
        <authorList>
            <person name="Tassone E.E."/>
        </authorList>
    </citation>
    <scope>NUCLEOTIDE SEQUENCE</scope>
</reference>
<accession>A0A1B6KHT7</accession>